<name>A0ABQ7N762_BRACM</name>
<proteinExistence type="predicted"/>
<reference evidence="1 2" key="1">
    <citation type="submission" date="2021-03" db="EMBL/GenBank/DDBJ databases">
        <authorList>
            <person name="King G.J."/>
            <person name="Bancroft I."/>
            <person name="Baten A."/>
            <person name="Bloomfield J."/>
            <person name="Borpatragohain P."/>
            <person name="He Z."/>
            <person name="Irish N."/>
            <person name="Irwin J."/>
            <person name="Liu K."/>
            <person name="Mauleon R.P."/>
            <person name="Moore J."/>
            <person name="Morris R."/>
            <person name="Ostergaard L."/>
            <person name="Wang B."/>
            <person name="Wells R."/>
        </authorList>
    </citation>
    <scope>NUCLEOTIDE SEQUENCE [LARGE SCALE GENOMIC DNA]</scope>
    <source>
        <strain evidence="1">R-o-18</strain>
        <tissue evidence="1">Leaf</tissue>
    </source>
</reference>
<evidence type="ECO:0000313" key="2">
    <source>
        <dbReference type="Proteomes" id="UP000823674"/>
    </source>
</evidence>
<sequence>KKVRSTLGTGVRSARERLCRCRSPLLSVVVAPLRSFFVVLSRTPCPSSGTASIPNGGSVLGGEGAACMFICDVFREMEAYSDPPSSTLASGKGISFKFAFADFWLRRAEASKAPRCRLRTRCSLGKDEISVDDEALRRGDDLGKKAMVLGSRVLKSEEISRFDGTLRRDDSAVKNGYGFVGGLSVTELRRTRISLVCSGGVEAEAVKLRRLRRVTR</sequence>
<organism evidence="1 2">
    <name type="scientific">Brassica rapa subsp. trilocularis</name>
    <dbReference type="NCBI Taxonomy" id="1813537"/>
    <lineage>
        <taxon>Eukaryota</taxon>
        <taxon>Viridiplantae</taxon>
        <taxon>Streptophyta</taxon>
        <taxon>Embryophyta</taxon>
        <taxon>Tracheophyta</taxon>
        <taxon>Spermatophyta</taxon>
        <taxon>Magnoliopsida</taxon>
        <taxon>eudicotyledons</taxon>
        <taxon>Gunneridae</taxon>
        <taxon>Pentapetalae</taxon>
        <taxon>rosids</taxon>
        <taxon>malvids</taxon>
        <taxon>Brassicales</taxon>
        <taxon>Brassicaceae</taxon>
        <taxon>Brassiceae</taxon>
        <taxon>Brassica</taxon>
    </lineage>
</organism>
<keyword evidence="2" id="KW-1185">Reference proteome</keyword>
<evidence type="ECO:0000313" key="1">
    <source>
        <dbReference type="EMBL" id="KAG5406752.1"/>
    </source>
</evidence>
<dbReference type="EMBL" id="JADBGQ010000003">
    <property type="protein sequence ID" value="KAG5406752.1"/>
    <property type="molecule type" value="Genomic_DNA"/>
</dbReference>
<accession>A0ABQ7N762</accession>
<feature type="non-terminal residue" evidence="1">
    <location>
        <position position="1"/>
    </location>
</feature>
<comment type="caution">
    <text evidence="1">The sequence shown here is derived from an EMBL/GenBank/DDBJ whole genome shotgun (WGS) entry which is preliminary data.</text>
</comment>
<dbReference type="Proteomes" id="UP000823674">
    <property type="component" value="Chromosome A03"/>
</dbReference>
<gene>
    <name evidence="1" type="primary">A03p055200.1_BraROA</name>
    <name evidence="1" type="ORF">IGI04_012871</name>
</gene>
<protein>
    <submittedName>
        <fullName evidence="1">Uncharacterized protein</fullName>
    </submittedName>
</protein>